<name>A0ABX0Y9A3_9ACTN</name>
<gene>
    <name evidence="2" type="ORF">HC031_30365</name>
</gene>
<reference evidence="2 3" key="1">
    <citation type="submission" date="2020-03" db="EMBL/GenBank/DDBJ databases">
        <title>WGS of the type strain of Planosporangium spp.</title>
        <authorList>
            <person name="Thawai C."/>
        </authorList>
    </citation>
    <scope>NUCLEOTIDE SEQUENCE [LARGE SCALE GENOMIC DNA]</scope>
    <source>
        <strain evidence="2 3">TBRC 5610</strain>
    </source>
</reference>
<comment type="caution">
    <text evidence="2">The sequence shown here is derived from an EMBL/GenBank/DDBJ whole genome shotgun (WGS) entry which is preliminary data.</text>
</comment>
<accession>A0ABX0Y9A3</accession>
<evidence type="ECO:0000259" key="1">
    <source>
        <dbReference type="Pfam" id="PF13845"/>
    </source>
</evidence>
<proteinExistence type="predicted"/>
<dbReference type="Proteomes" id="UP000722989">
    <property type="component" value="Unassembled WGS sequence"/>
</dbReference>
<dbReference type="Pfam" id="PF13845">
    <property type="entry name" value="Septum_form"/>
    <property type="match status" value="1"/>
</dbReference>
<protein>
    <submittedName>
        <fullName evidence="2">Septum formation family protein</fullName>
    </submittedName>
</protein>
<keyword evidence="3" id="KW-1185">Reference proteome</keyword>
<sequence length="301" mass="31266">MRARVVGAVLGAAAVLLLAGCGGLPPGVDGNLTDNWPPMPPATISVPPAPACYDVTDPQPGMTKLPPVVDCGASHTLETVHVGGFSGADAATDVPPPDGGPVQQRAYADCTKTVDALVGGDWRTGRIGLDLTLPSPAQWEAGARWYRCDVVEFADLDSYAVVGRTGSMQGALTGPRPLALGCFKVAIKGEDIDTMVATDCAAPHNSEFAGVWDAPPGVYPADAGQRQSTQLNGCRGVIASYTGVPNDGMVRYRTGQITFGFGKADWDLGNRGARCYLWLDNKSLTRSLKGAGTRGLPVNTA</sequence>
<evidence type="ECO:0000313" key="2">
    <source>
        <dbReference type="EMBL" id="NJC73985.1"/>
    </source>
</evidence>
<dbReference type="PROSITE" id="PS51257">
    <property type="entry name" value="PROKAR_LIPOPROTEIN"/>
    <property type="match status" value="1"/>
</dbReference>
<evidence type="ECO:0000313" key="3">
    <source>
        <dbReference type="Proteomes" id="UP000722989"/>
    </source>
</evidence>
<dbReference type="InterPro" id="IPR026004">
    <property type="entry name" value="Septum_form"/>
</dbReference>
<dbReference type="RefSeq" id="WP_167928886.1">
    <property type="nucleotide sequence ID" value="NZ_JAATVY010000041.1"/>
</dbReference>
<organism evidence="2 3">
    <name type="scientific">Planosporangium thailandense</name>
    <dbReference type="NCBI Taxonomy" id="765197"/>
    <lineage>
        <taxon>Bacteria</taxon>
        <taxon>Bacillati</taxon>
        <taxon>Actinomycetota</taxon>
        <taxon>Actinomycetes</taxon>
        <taxon>Micromonosporales</taxon>
        <taxon>Micromonosporaceae</taxon>
        <taxon>Planosporangium</taxon>
    </lineage>
</organism>
<dbReference type="EMBL" id="JAATVY010000041">
    <property type="protein sequence ID" value="NJC73985.1"/>
    <property type="molecule type" value="Genomic_DNA"/>
</dbReference>
<feature type="domain" description="Septum formation-related" evidence="1">
    <location>
        <begin position="65"/>
        <end position="275"/>
    </location>
</feature>